<gene>
    <name evidence="4" type="ORF">GCM10011289_08760</name>
</gene>
<reference evidence="4" key="2">
    <citation type="submission" date="2020-09" db="EMBL/GenBank/DDBJ databases">
        <authorList>
            <person name="Sun Q."/>
            <person name="Kim S."/>
        </authorList>
    </citation>
    <scope>NUCLEOTIDE SEQUENCE</scope>
    <source>
        <strain evidence="4">KCTC 32182</strain>
    </source>
</reference>
<dbReference type="InterPro" id="IPR007730">
    <property type="entry name" value="SPOR-like_dom"/>
</dbReference>
<evidence type="ECO:0000313" key="5">
    <source>
        <dbReference type="Proteomes" id="UP000645257"/>
    </source>
</evidence>
<keyword evidence="2" id="KW-0812">Transmembrane</keyword>
<dbReference type="GO" id="GO:0042834">
    <property type="term" value="F:peptidoglycan binding"/>
    <property type="evidence" value="ECO:0007669"/>
    <property type="project" value="InterPro"/>
</dbReference>
<keyword evidence="4" id="KW-0131">Cell cycle</keyword>
<feature type="compositionally biased region" description="Polar residues" evidence="1">
    <location>
        <begin position="153"/>
        <end position="165"/>
    </location>
</feature>
<reference evidence="4" key="1">
    <citation type="journal article" date="2014" name="Int. J. Syst. Evol. Microbiol.">
        <title>Complete genome sequence of Corynebacterium casei LMG S-19264T (=DSM 44701T), isolated from a smear-ripened cheese.</title>
        <authorList>
            <consortium name="US DOE Joint Genome Institute (JGI-PGF)"/>
            <person name="Walter F."/>
            <person name="Albersmeier A."/>
            <person name="Kalinowski J."/>
            <person name="Ruckert C."/>
        </authorList>
    </citation>
    <scope>NUCLEOTIDE SEQUENCE</scope>
    <source>
        <strain evidence="4">KCTC 32182</strain>
    </source>
</reference>
<keyword evidence="2" id="KW-0472">Membrane</keyword>
<dbReference type="SUPFAM" id="SSF110997">
    <property type="entry name" value="Sporulation related repeat"/>
    <property type="match status" value="1"/>
</dbReference>
<keyword evidence="2" id="KW-1133">Transmembrane helix</keyword>
<dbReference type="InterPro" id="IPR036680">
    <property type="entry name" value="SPOR-like_sf"/>
</dbReference>
<evidence type="ECO:0000256" key="2">
    <source>
        <dbReference type="SAM" id="Phobius"/>
    </source>
</evidence>
<dbReference type="PROSITE" id="PS51724">
    <property type="entry name" value="SPOR"/>
    <property type="match status" value="1"/>
</dbReference>
<dbReference type="EMBL" id="BMYX01000003">
    <property type="protein sequence ID" value="GGY08295.1"/>
    <property type="molecule type" value="Genomic_DNA"/>
</dbReference>
<evidence type="ECO:0000259" key="3">
    <source>
        <dbReference type="PROSITE" id="PS51724"/>
    </source>
</evidence>
<feature type="compositionally biased region" description="Low complexity" evidence="1">
    <location>
        <begin position="106"/>
        <end position="115"/>
    </location>
</feature>
<dbReference type="GO" id="GO:0051301">
    <property type="term" value="P:cell division"/>
    <property type="evidence" value="ECO:0007669"/>
    <property type="project" value="UniProtKB-KW"/>
</dbReference>
<dbReference type="Pfam" id="PF05036">
    <property type="entry name" value="SPOR"/>
    <property type="match status" value="1"/>
</dbReference>
<evidence type="ECO:0000313" key="4">
    <source>
        <dbReference type="EMBL" id="GGY08295.1"/>
    </source>
</evidence>
<proteinExistence type="predicted"/>
<keyword evidence="4" id="KW-0132">Cell division</keyword>
<feature type="compositionally biased region" description="Basic and acidic residues" evidence="1">
    <location>
        <begin position="122"/>
        <end position="134"/>
    </location>
</feature>
<dbReference type="InterPro" id="IPR052521">
    <property type="entry name" value="Cell_div_SPOR-domain"/>
</dbReference>
<protein>
    <submittedName>
        <fullName evidence="4">Cell division protein</fullName>
    </submittedName>
</protein>
<dbReference type="AlphaFoldDB" id="A0A918NZC7"/>
<organism evidence="4 5">
    <name type="scientific">Paludibacterium paludis</name>
    <dbReference type="NCBI Taxonomy" id="1225769"/>
    <lineage>
        <taxon>Bacteria</taxon>
        <taxon>Pseudomonadati</taxon>
        <taxon>Pseudomonadota</taxon>
        <taxon>Betaproteobacteria</taxon>
        <taxon>Neisseriales</taxon>
        <taxon>Chromobacteriaceae</taxon>
        <taxon>Paludibacterium</taxon>
    </lineage>
</organism>
<name>A0A918NZC7_9NEIS</name>
<feature type="region of interest" description="Disordered" evidence="1">
    <location>
        <begin position="1"/>
        <end position="25"/>
    </location>
</feature>
<feature type="region of interest" description="Disordered" evidence="1">
    <location>
        <begin position="86"/>
        <end position="165"/>
    </location>
</feature>
<feature type="transmembrane region" description="Helical" evidence="2">
    <location>
        <begin position="28"/>
        <end position="50"/>
    </location>
</feature>
<keyword evidence="5" id="KW-1185">Reference proteome</keyword>
<sequence>MANRDLKNGSRATTSRRPARKGSNGGGLWTGLLLGLIIGVASIGGVVWYLNKSPRQTTAKAPQTASAGVAESAAELLAPGTRLMNKDASADAGSAPAPVVQPPATPQASQPAAKPVTPPADKSAKGKDGQRFDFYKILPGNGDAVAPQPEGSAKSSQEPNASSAAKSVWLQLGSFQNQDDADNMKAKLAMVGVEAKIQSVTLPGKGMVHRVRVGPFSRPEDMERLRSQLKADGINATAVRMDN</sequence>
<feature type="domain" description="SPOR" evidence="3">
    <location>
        <begin position="162"/>
        <end position="242"/>
    </location>
</feature>
<dbReference type="Proteomes" id="UP000645257">
    <property type="component" value="Unassembled WGS sequence"/>
</dbReference>
<dbReference type="Gene3D" id="3.30.70.1070">
    <property type="entry name" value="Sporulation related repeat"/>
    <property type="match status" value="1"/>
</dbReference>
<accession>A0A918NZC7</accession>
<evidence type="ECO:0000256" key="1">
    <source>
        <dbReference type="SAM" id="MobiDB-lite"/>
    </source>
</evidence>
<comment type="caution">
    <text evidence="4">The sequence shown here is derived from an EMBL/GenBank/DDBJ whole genome shotgun (WGS) entry which is preliminary data.</text>
</comment>
<dbReference type="PANTHER" id="PTHR38687">
    <property type="entry name" value="CELL DIVISION PROTEIN DEDD-RELATED"/>
    <property type="match status" value="1"/>
</dbReference>
<dbReference type="RefSeq" id="WP_189531607.1">
    <property type="nucleotide sequence ID" value="NZ_BMYX01000003.1"/>
</dbReference>